<evidence type="ECO:0000313" key="3">
    <source>
        <dbReference type="Proteomes" id="UP001596004"/>
    </source>
</evidence>
<organism evidence="2 3">
    <name type="scientific">Sphaerisporangium dianthi</name>
    <dbReference type="NCBI Taxonomy" id="1436120"/>
    <lineage>
        <taxon>Bacteria</taxon>
        <taxon>Bacillati</taxon>
        <taxon>Actinomycetota</taxon>
        <taxon>Actinomycetes</taxon>
        <taxon>Streptosporangiales</taxon>
        <taxon>Streptosporangiaceae</taxon>
        <taxon>Sphaerisporangium</taxon>
    </lineage>
</organism>
<reference evidence="3" key="1">
    <citation type="journal article" date="2019" name="Int. J. Syst. Evol. Microbiol.">
        <title>The Global Catalogue of Microorganisms (GCM) 10K type strain sequencing project: providing services to taxonomists for standard genome sequencing and annotation.</title>
        <authorList>
            <consortium name="The Broad Institute Genomics Platform"/>
            <consortium name="The Broad Institute Genome Sequencing Center for Infectious Disease"/>
            <person name="Wu L."/>
            <person name="Ma J."/>
        </authorList>
    </citation>
    <scope>NUCLEOTIDE SEQUENCE [LARGE SCALE GENOMIC DNA]</scope>
    <source>
        <strain evidence="3">CGMCC 4.7132</strain>
    </source>
</reference>
<dbReference type="RefSeq" id="WP_380852251.1">
    <property type="nucleotide sequence ID" value="NZ_JBHSFP010000063.1"/>
</dbReference>
<comment type="caution">
    <text evidence="2">The sequence shown here is derived from an EMBL/GenBank/DDBJ whole genome shotgun (WGS) entry which is preliminary data.</text>
</comment>
<name>A0ABV9CW72_9ACTN</name>
<feature type="region of interest" description="Disordered" evidence="1">
    <location>
        <begin position="156"/>
        <end position="182"/>
    </location>
</feature>
<protein>
    <submittedName>
        <fullName evidence="2">Uncharacterized protein</fullName>
    </submittedName>
</protein>
<feature type="region of interest" description="Disordered" evidence="1">
    <location>
        <begin position="319"/>
        <end position="351"/>
    </location>
</feature>
<proteinExistence type="predicted"/>
<sequence>MWYRLVALLWWRGQHTHPALKRMLKHVALHADEHGVLRDIPALLAAYCARHAVGSRTAWYDLMDRAVEAGLVRQLFAAAPERQAVYILCLDVAALPADLPADLLALVRRYVDNPAVAAKGRPTRAQRDRALAECQVVRYGSARRAPIMEQAGCGRLHTSPFTREGSPPSPQPRQSQSSQRARRLPFGGQNLGEERSAALNFVKELCPVWAAQRSTGEIPSDAELAELARLAGLLLRRMPRHEVAELLTAQVASAADLAGVLRWRIGRTLAGLRRSERRAAELAVDDDGARHAAWLESNATAAARQAAVKAGVVEQARRRAEELRGRRAAAQDRHRRPQNPAPGRSVPPEAIAATEPPRGLEMIPQDEQPPALPHRLTRARAIARAAADRAARGQSETAQPVPRRLPIDGELSERLAALAAGARPVPRTQASPATAAVKRTALQARLAALVARARE</sequence>
<feature type="compositionally biased region" description="Basic and acidic residues" evidence="1">
    <location>
        <begin position="319"/>
        <end position="332"/>
    </location>
</feature>
<accession>A0ABV9CW72</accession>
<evidence type="ECO:0000256" key="1">
    <source>
        <dbReference type="SAM" id="MobiDB-lite"/>
    </source>
</evidence>
<dbReference type="EMBL" id="JBHSFP010000063">
    <property type="protein sequence ID" value="MFC4536910.1"/>
    <property type="molecule type" value="Genomic_DNA"/>
</dbReference>
<evidence type="ECO:0000313" key="2">
    <source>
        <dbReference type="EMBL" id="MFC4536910.1"/>
    </source>
</evidence>
<gene>
    <name evidence="2" type="ORF">ACFO60_39585</name>
</gene>
<dbReference type="Proteomes" id="UP001596004">
    <property type="component" value="Unassembled WGS sequence"/>
</dbReference>
<keyword evidence="3" id="KW-1185">Reference proteome</keyword>